<dbReference type="Gramene" id="RZC73611">
    <property type="protein sequence ID" value="RZC73611"/>
    <property type="gene ID" value="C5167_049091"/>
</dbReference>
<dbReference type="Proteomes" id="UP000316621">
    <property type="component" value="Chromosome 8"/>
</dbReference>
<dbReference type="STRING" id="3469.A0A4Y7KN61"/>
<organism evidence="2 3">
    <name type="scientific">Papaver somniferum</name>
    <name type="common">Opium poppy</name>
    <dbReference type="NCBI Taxonomy" id="3469"/>
    <lineage>
        <taxon>Eukaryota</taxon>
        <taxon>Viridiplantae</taxon>
        <taxon>Streptophyta</taxon>
        <taxon>Embryophyta</taxon>
        <taxon>Tracheophyta</taxon>
        <taxon>Spermatophyta</taxon>
        <taxon>Magnoliopsida</taxon>
        <taxon>Ranunculales</taxon>
        <taxon>Papaveraceae</taxon>
        <taxon>Papaveroideae</taxon>
        <taxon>Papaver</taxon>
    </lineage>
</organism>
<evidence type="ECO:0000313" key="2">
    <source>
        <dbReference type="EMBL" id="RZC73611.1"/>
    </source>
</evidence>
<accession>A0A4Y7KN61</accession>
<proteinExistence type="predicted"/>
<dbReference type="AlphaFoldDB" id="A0A4Y7KN61"/>
<gene>
    <name evidence="2" type="ORF">C5167_049091</name>
</gene>
<reference evidence="2 3" key="1">
    <citation type="journal article" date="2018" name="Science">
        <title>The opium poppy genome and morphinan production.</title>
        <authorList>
            <person name="Guo L."/>
            <person name="Winzer T."/>
            <person name="Yang X."/>
            <person name="Li Y."/>
            <person name="Ning Z."/>
            <person name="He Z."/>
            <person name="Teodor R."/>
            <person name="Lu Y."/>
            <person name="Bowser T.A."/>
            <person name="Graham I.A."/>
            <person name="Ye K."/>
        </authorList>
    </citation>
    <scope>NUCLEOTIDE SEQUENCE [LARGE SCALE GENOMIC DNA]</scope>
    <source>
        <strain evidence="3">cv. HN1</strain>
        <tissue evidence="2">Leaves</tissue>
    </source>
</reference>
<dbReference type="EMBL" id="CM010722">
    <property type="protein sequence ID" value="RZC73611.1"/>
    <property type="molecule type" value="Genomic_DNA"/>
</dbReference>
<evidence type="ECO:0000256" key="1">
    <source>
        <dbReference type="SAM" id="MobiDB-lite"/>
    </source>
</evidence>
<sequence>MDVGFDGEAGGFASVDVMGIWRHVQKYFQKLLKNGTSEHLPPPMPKRKAVQPYPQKAAKMVE</sequence>
<evidence type="ECO:0000313" key="3">
    <source>
        <dbReference type="Proteomes" id="UP000316621"/>
    </source>
</evidence>
<protein>
    <submittedName>
        <fullName evidence="2">Uncharacterized protein</fullName>
    </submittedName>
</protein>
<name>A0A4Y7KN61_PAPSO</name>
<feature type="region of interest" description="Disordered" evidence="1">
    <location>
        <begin position="36"/>
        <end position="62"/>
    </location>
</feature>
<keyword evidence="3" id="KW-1185">Reference proteome</keyword>